<dbReference type="SMART" id="SM00493">
    <property type="entry name" value="TOPRIM"/>
    <property type="match status" value="1"/>
</dbReference>
<name>X0YXZ5_9ZZZZ</name>
<evidence type="ECO:0000313" key="2">
    <source>
        <dbReference type="EMBL" id="GAG53128.1"/>
    </source>
</evidence>
<gene>
    <name evidence="2" type="ORF">S01H1_76135</name>
</gene>
<dbReference type="InterPro" id="IPR006171">
    <property type="entry name" value="TOPRIM_dom"/>
</dbReference>
<protein>
    <recommendedName>
        <fullName evidence="1">Toprim domain-containing protein</fullName>
    </recommendedName>
</protein>
<dbReference type="InterPro" id="IPR013264">
    <property type="entry name" value="DNAG_N"/>
</dbReference>
<dbReference type="SUPFAM" id="SSF56731">
    <property type="entry name" value="DNA primase core"/>
    <property type="match status" value="1"/>
</dbReference>
<dbReference type="EMBL" id="BARS01051076">
    <property type="protein sequence ID" value="GAG53128.1"/>
    <property type="molecule type" value="Genomic_DNA"/>
</dbReference>
<accession>X0YXZ5</accession>
<dbReference type="Gene3D" id="3.90.980.10">
    <property type="entry name" value="DNA primase, catalytic core, N-terminal domain"/>
    <property type="match status" value="1"/>
</dbReference>
<organism evidence="2">
    <name type="scientific">marine sediment metagenome</name>
    <dbReference type="NCBI Taxonomy" id="412755"/>
    <lineage>
        <taxon>unclassified sequences</taxon>
        <taxon>metagenomes</taxon>
        <taxon>ecological metagenomes</taxon>
    </lineage>
</organism>
<dbReference type="InterPro" id="IPR050219">
    <property type="entry name" value="DnaG_primase"/>
</dbReference>
<dbReference type="PROSITE" id="PS50880">
    <property type="entry name" value="TOPRIM"/>
    <property type="match status" value="1"/>
</dbReference>
<comment type="caution">
    <text evidence="2">The sequence shown here is derived from an EMBL/GenBank/DDBJ whole genome shotgun (WGS) entry which is preliminary data.</text>
</comment>
<dbReference type="PANTHER" id="PTHR30313:SF2">
    <property type="entry name" value="DNA PRIMASE"/>
    <property type="match status" value="1"/>
</dbReference>
<evidence type="ECO:0000259" key="1">
    <source>
        <dbReference type="PROSITE" id="PS50880"/>
    </source>
</evidence>
<dbReference type="PANTHER" id="PTHR30313">
    <property type="entry name" value="DNA PRIMASE"/>
    <property type="match status" value="1"/>
</dbReference>
<dbReference type="AlphaFoldDB" id="X0YXZ5"/>
<sequence>YVKNRNISKESIEQFQIGYFPGSLHSIQQLCKYAQKHNFLTQDLLDSNILLRSKTILYSPFENRIIFPIKDHLGNHCGFGGRVFRKDDTRAKYYNSRENEFFTKGSLLFGLDLAKKEIQQKESVFLVEGYTDCIAMAQHGLKNTVATLGTASSIKHLQQLARFASTVYTVYDQDKAGIAATLRLAQLCWQADLDLRVITLPKKEDPASFLQNDNDFTPLIEKSEDIFSYYIKTMGAD</sequence>
<feature type="non-terminal residue" evidence="2">
    <location>
        <position position="237"/>
    </location>
</feature>
<dbReference type="GO" id="GO:0005737">
    <property type="term" value="C:cytoplasm"/>
    <property type="evidence" value="ECO:0007669"/>
    <property type="project" value="TreeGrafter"/>
</dbReference>
<dbReference type="InterPro" id="IPR034151">
    <property type="entry name" value="TOPRIM_DnaG_bac"/>
</dbReference>
<dbReference type="Pfam" id="PF13155">
    <property type="entry name" value="Toprim_2"/>
    <property type="match status" value="1"/>
</dbReference>
<dbReference type="InterPro" id="IPR037068">
    <property type="entry name" value="DNA_primase_core_N_sf"/>
</dbReference>
<reference evidence="2" key="1">
    <citation type="journal article" date="2014" name="Front. Microbiol.">
        <title>High frequency of phylogenetically diverse reductive dehalogenase-homologous genes in deep subseafloor sedimentary metagenomes.</title>
        <authorList>
            <person name="Kawai M."/>
            <person name="Futagami T."/>
            <person name="Toyoda A."/>
            <person name="Takaki Y."/>
            <person name="Nishi S."/>
            <person name="Hori S."/>
            <person name="Arai W."/>
            <person name="Tsubouchi T."/>
            <person name="Morono Y."/>
            <person name="Uchiyama I."/>
            <person name="Ito T."/>
            <person name="Fujiyama A."/>
            <person name="Inagaki F."/>
            <person name="Takami H."/>
        </authorList>
    </citation>
    <scope>NUCLEOTIDE SEQUENCE</scope>
    <source>
        <strain evidence="2">Expedition CK06-06</strain>
    </source>
</reference>
<feature type="non-terminal residue" evidence="2">
    <location>
        <position position="1"/>
    </location>
</feature>
<dbReference type="Gene3D" id="3.40.1360.10">
    <property type="match status" value="1"/>
</dbReference>
<feature type="domain" description="Toprim" evidence="1">
    <location>
        <begin position="122"/>
        <end position="205"/>
    </location>
</feature>
<dbReference type="GO" id="GO:0006269">
    <property type="term" value="P:DNA replication, synthesis of primer"/>
    <property type="evidence" value="ECO:0007669"/>
    <property type="project" value="TreeGrafter"/>
</dbReference>
<dbReference type="Pfam" id="PF08275">
    <property type="entry name" value="DNAG_N"/>
    <property type="match status" value="1"/>
</dbReference>
<proteinExistence type="predicted"/>
<dbReference type="CDD" id="cd03364">
    <property type="entry name" value="TOPRIM_DnaG_primases"/>
    <property type="match status" value="1"/>
</dbReference>